<dbReference type="EMBL" id="AZHW01000440">
    <property type="protein sequence ID" value="ETW99488.1"/>
    <property type="molecule type" value="Genomic_DNA"/>
</dbReference>
<dbReference type="SUPFAM" id="SSF55073">
    <property type="entry name" value="Nucleotide cyclase"/>
    <property type="match status" value="1"/>
</dbReference>
<dbReference type="InterPro" id="IPR029787">
    <property type="entry name" value="Nucleotide_cyclase"/>
</dbReference>
<dbReference type="InterPro" id="IPR027417">
    <property type="entry name" value="P-loop_NTPase"/>
</dbReference>
<comment type="caution">
    <text evidence="2">The sequence shown here is derived from an EMBL/GenBank/DDBJ whole genome shotgun (WGS) entry which is preliminary data.</text>
</comment>
<dbReference type="InterPro" id="IPR041664">
    <property type="entry name" value="AAA_16"/>
</dbReference>
<name>W4LN17_ENTF1</name>
<keyword evidence="3" id="KW-1185">Reference proteome</keyword>
<dbReference type="Gene3D" id="3.30.70.1230">
    <property type="entry name" value="Nucleotide cyclase"/>
    <property type="match status" value="1"/>
</dbReference>
<feature type="domain" description="Orc1-like AAA ATPase" evidence="1">
    <location>
        <begin position="169"/>
        <end position="216"/>
    </location>
</feature>
<gene>
    <name evidence="2" type="ORF">ETSY1_14805</name>
</gene>
<evidence type="ECO:0000313" key="3">
    <source>
        <dbReference type="Proteomes" id="UP000019141"/>
    </source>
</evidence>
<dbReference type="Proteomes" id="UP000019141">
    <property type="component" value="Unassembled WGS sequence"/>
</dbReference>
<proteinExistence type="predicted"/>
<accession>W4LN17</accession>
<evidence type="ECO:0000259" key="1">
    <source>
        <dbReference type="Pfam" id="PF13191"/>
    </source>
</evidence>
<protein>
    <recommendedName>
        <fullName evidence="1">Orc1-like AAA ATPase domain-containing protein</fullName>
    </recommendedName>
</protein>
<organism evidence="2 3">
    <name type="scientific">Entotheonella factor</name>
    <dbReference type="NCBI Taxonomy" id="1429438"/>
    <lineage>
        <taxon>Bacteria</taxon>
        <taxon>Pseudomonadati</taxon>
        <taxon>Nitrospinota/Tectimicrobiota group</taxon>
        <taxon>Candidatus Tectimicrobiota</taxon>
        <taxon>Candidatus Entotheonellia</taxon>
        <taxon>Candidatus Entotheonellales</taxon>
        <taxon>Candidatus Entotheonellaceae</taxon>
        <taxon>Candidatus Entotheonella</taxon>
    </lineage>
</organism>
<sequence>MAEVYRVEGFVAQIAGHGFIALFRAPIACEDHVLRALRAAFNLRQASTQLISPWSIRPNLAFNLHMALHTGPILVDHLDSTLPGQALAQGLTCQIAMHIQQQIAIAKLDNMIFVSEAVRQQAPGFFEFIDYASLTVPMVGQPMRVSTCPGPLSVRCRLDVSLARQHTVFCGRQHEMTLLRALWERACKAEGQVICLIGEAGIGKSRLAYEYRQSLDHVRLLTIQA</sequence>
<reference evidence="2 3" key="1">
    <citation type="journal article" date="2014" name="Nature">
        <title>An environmental bacterial taxon with a large and distinct metabolic repertoire.</title>
        <authorList>
            <person name="Wilson M.C."/>
            <person name="Mori T."/>
            <person name="Ruckert C."/>
            <person name="Uria A.R."/>
            <person name="Helf M.J."/>
            <person name="Takada K."/>
            <person name="Gernert C."/>
            <person name="Steffens U.A."/>
            <person name="Heycke N."/>
            <person name="Schmitt S."/>
            <person name="Rinke C."/>
            <person name="Helfrich E.J."/>
            <person name="Brachmann A.O."/>
            <person name="Gurgui C."/>
            <person name="Wakimoto T."/>
            <person name="Kracht M."/>
            <person name="Crusemann M."/>
            <person name="Hentschel U."/>
            <person name="Abe I."/>
            <person name="Matsunaga S."/>
            <person name="Kalinowski J."/>
            <person name="Takeyama H."/>
            <person name="Piel J."/>
        </authorList>
    </citation>
    <scope>NUCLEOTIDE SEQUENCE [LARGE SCALE GENOMIC DNA]</scope>
    <source>
        <strain evidence="3">TSY1</strain>
    </source>
</reference>
<evidence type="ECO:0000313" key="2">
    <source>
        <dbReference type="EMBL" id="ETW99488.1"/>
    </source>
</evidence>
<dbReference type="Gene3D" id="3.40.50.300">
    <property type="entry name" value="P-loop containing nucleotide triphosphate hydrolases"/>
    <property type="match status" value="1"/>
</dbReference>
<dbReference type="HOGENOM" id="CLU_1228075_0_0_7"/>
<dbReference type="Pfam" id="PF13191">
    <property type="entry name" value="AAA_16"/>
    <property type="match status" value="1"/>
</dbReference>
<dbReference type="AlphaFoldDB" id="W4LN17"/>
<dbReference type="SUPFAM" id="SSF52540">
    <property type="entry name" value="P-loop containing nucleoside triphosphate hydrolases"/>
    <property type="match status" value="1"/>
</dbReference>